<evidence type="ECO:0000256" key="2">
    <source>
        <dbReference type="ARBA" id="ARBA00006175"/>
    </source>
</evidence>
<keyword evidence="6" id="KW-0813">Transport</keyword>
<keyword evidence="5 7" id="KW-0472">Membrane</keyword>
<sequence length="216" mass="22992">MPVDIAEDETAIQNKRTANGFLKPPSLIVKLICELLGTLIFVFFGAGCAAKQPGLLPVSTAHGLVTIWLVYMFGPVSGGHFNAAATLAFAFAGKMKLLEIPGYLVAQAIGSLIAGAMLLWLYGSGSSLGTPSLAEGVTVFQAFGIEFLLGADRDGAALNPWRWLGPAVASSTYEYYAWIYCVGPVAGFLLGYGFAEIAIMNIRPRFYAENSQCVTH</sequence>
<dbReference type="EMBL" id="CAJNOQ010033526">
    <property type="protein sequence ID" value="CAF1590432.1"/>
    <property type="molecule type" value="Genomic_DNA"/>
</dbReference>
<evidence type="ECO:0000256" key="6">
    <source>
        <dbReference type="RuleBase" id="RU000477"/>
    </source>
</evidence>
<organism evidence="8 10">
    <name type="scientific">Didymodactylos carnosus</name>
    <dbReference type="NCBI Taxonomy" id="1234261"/>
    <lineage>
        <taxon>Eukaryota</taxon>
        <taxon>Metazoa</taxon>
        <taxon>Spiralia</taxon>
        <taxon>Gnathifera</taxon>
        <taxon>Rotifera</taxon>
        <taxon>Eurotatoria</taxon>
        <taxon>Bdelloidea</taxon>
        <taxon>Philodinida</taxon>
        <taxon>Philodinidae</taxon>
        <taxon>Didymodactylos</taxon>
    </lineage>
</organism>
<dbReference type="PANTHER" id="PTHR19139:SF199">
    <property type="entry name" value="MIP17260P"/>
    <property type="match status" value="1"/>
</dbReference>
<dbReference type="Proteomes" id="UP000681722">
    <property type="component" value="Unassembled WGS sequence"/>
</dbReference>
<dbReference type="AlphaFoldDB" id="A0A816A4Q7"/>
<feature type="transmembrane region" description="Helical" evidence="7">
    <location>
        <begin position="67"/>
        <end position="91"/>
    </location>
</feature>
<evidence type="ECO:0000256" key="4">
    <source>
        <dbReference type="ARBA" id="ARBA00022989"/>
    </source>
</evidence>
<dbReference type="OrthoDB" id="3222at2759"/>
<dbReference type="GO" id="GO:0005886">
    <property type="term" value="C:plasma membrane"/>
    <property type="evidence" value="ECO:0007669"/>
    <property type="project" value="TreeGrafter"/>
</dbReference>
<dbReference type="PRINTS" id="PR00783">
    <property type="entry name" value="MINTRINSICP"/>
</dbReference>
<evidence type="ECO:0000313" key="8">
    <source>
        <dbReference type="EMBL" id="CAF1590432.1"/>
    </source>
</evidence>
<dbReference type="Proteomes" id="UP000663829">
    <property type="component" value="Unassembled WGS sequence"/>
</dbReference>
<dbReference type="SUPFAM" id="SSF81338">
    <property type="entry name" value="Aquaporin-like"/>
    <property type="match status" value="1"/>
</dbReference>
<evidence type="ECO:0000256" key="1">
    <source>
        <dbReference type="ARBA" id="ARBA00004141"/>
    </source>
</evidence>
<dbReference type="PANTHER" id="PTHR19139">
    <property type="entry name" value="AQUAPORIN TRANSPORTER"/>
    <property type="match status" value="1"/>
</dbReference>
<reference evidence="8" key="1">
    <citation type="submission" date="2021-02" db="EMBL/GenBank/DDBJ databases">
        <authorList>
            <person name="Nowell W R."/>
        </authorList>
    </citation>
    <scope>NUCLEOTIDE SEQUENCE</scope>
</reference>
<evidence type="ECO:0000256" key="7">
    <source>
        <dbReference type="SAM" id="Phobius"/>
    </source>
</evidence>
<dbReference type="Pfam" id="PF00230">
    <property type="entry name" value="MIP"/>
    <property type="match status" value="1"/>
</dbReference>
<proteinExistence type="inferred from homology"/>
<evidence type="ECO:0000313" key="9">
    <source>
        <dbReference type="EMBL" id="CAF4462136.1"/>
    </source>
</evidence>
<comment type="subcellular location">
    <subcellularLocation>
        <location evidence="1">Membrane</location>
        <topology evidence="1">Multi-pass membrane protein</topology>
    </subcellularLocation>
</comment>
<dbReference type="InterPro" id="IPR034294">
    <property type="entry name" value="Aquaporin_transptr"/>
</dbReference>
<comment type="similarity">
    <text evidence="2 6">Belongs to the MIP/aquaporin (TC 1.A.8) family.</text>
</comment>
<feature type="transmembrane region" description="Helical" evidence="7">
    <location>
        <begin position="103"/>
        <end position="123"/>
    </location>
</feature>
<evidence type="ECO:0000313" key="10">
    <source>
        <dbReference type="Proteomes" id="UP000663829"/>
    </source>
</evidence>
<dbReference type="EMBL" id="CAJOBC010099666">
    <property type="protein sequence ID" value="CAF4462136.1"/>
    <property type="molecule type" value="Genomic_DNA"/>
</dbReference>
<feature type="non-terminal residue" evidence="8">
    <location>
        <position position="1"/>
    </location>
</feature>
<evidence type="ECO:0000256" key="3">
    <source>
        <dbReference type="ARBA" id="ARBA00022692"/>
    </source>
</evidence>
<comment type="caution">
    <text evidence="8">The sequence shown here is derived from an EMBL/GenBank/DDBJ whole genome shotgun (WGS) entry which is preliminary data.</text>
</comment>
<feature type="transmembrane region" description="Helical" evidence="7">
    <location>
        <begin position="27"/>
        <end position="47"/>
    </location>
</feature>
<dbReference type="Gene3D" id="1.20.1080.10">
    <property type="entry name" value="Glycerol uptake facilitator protein"/>
    <property type="match status" value="2"/>
</dbReference>
<keyword evidence="3 6" id="KW-0812">Transmembrane</keyword>
<dbReference type="GO" id="GO:0015250">
    <property type="term" value="F:water channel activity"/>
    <property type="evidence" value="ECO:0007669"/>
    <property type="project" value="TreeGrafter"/>
</dbReference>
<gene>
    <name evidence="8" type="ORF">GPM918_LOCUS41715</name>
    <name evidence="9" type="ORF">SRO942_LOCUS42816</name>
</gene>
<protein>
    <recommendedName>
        <fullName evidence="11">Aquaporin</fullName>
    </recommendedName>
</protein>
<accession>A0A816A4Q7</accession>
<feature type="transmembrane region" description="Helical" evidence="7">
    <location>
        <begin position="175"/>
        <end position="195"/>
    </location>
</feature>
<evidence type="ECO:0000256" key="5">
    <source>
        <dbReference type="ARBA" id="ARBA00023136"/>
    </source>
</evidence>
<evidence type="ECO:0008006" key="11">
    <source>
        <dbReference type="Google" id="ProtNLM"/>
    </source>
</evidence>
<name>A0A816A4Q7_9BILA</name>
<dbReference type="InterPro" id="IPR000425">
    <property type="entry name" value="MIP"/>
</dbReference>
<keyword evidence="4 7" id="KW-1133">Transmembrane helix</keyword>
<dbReference type="InterPro" id="IPR023271">
    <property type="entry name" value="Aquaporin-like"/>
</dbReference>
<keyword evidence="10" id="KW-1185">Reference proteome</keyword>